<dbReference type="GO" id="GO:0005509">
    <property type="term" value="F:calcium ion binding"/>
    <property type="evidence" value="ECO:0007669"/>
    <property type="project" value="TreeGrafter"/>
</dbReference>
<feature type="binding site" evidence="3">
    <location>
        <position position="106"/>
    </location>
    <ligand>
        <name>substrate</name>
    </ligand>
</feature>
<evidence type="ECO:0000313" key="5">
    <source>
        <dbReference type="EMBL" id="RCW24107.1"/>
    </source>
</evidence>
<proteinExistence type="inferred from homology"/>
<dbReference type="GO" id="GO:0004341">
    <property type="term" value="F:gluconolactonase activity"/>
    <property type="evidence" value="ECO:0007669"/>
    <property type="project" value="TreeGrafter"/>
</dbReference>
<dbReference type="Pfam" id="PF08450">
    <property type="entry name" value="SGL"/>
    <property type="match status" value="1"/>
</dbReference>
<feature type="binding site" evidence="3">
    <location>
        <position position="20"/>
    </location>
    <ligand>
        <name>a divalent metal cation</name>
        <dbReference type="ChEBI" id="CHEBI:60240"/>
    </ligand>
</feature>
<evidence type="ECO:0000256" key="1">
    <source>
        <dbReference type="ARBA" id="ARBA00008853"/>
    </source>
</evidence>
<feature type="binding site" evidence="3">
    <location>
        <position position="104"/>
    </location>
    <ligand>
        <name>substrate</name>
    </ligand>
</feature>
<dbReference type="EMBL" id="QPIX01000006">
    <property type="protein sequence ID" value="RCW24107.1"/>
    <property type="molecule type" value="Genomic_DNA"/>
</dbReference>
<sequence length="291" mass="31392">MTVRSYVAECIARPNCKVGESPVWDQLTDDLYWVDITSRRFFRMPAAGGAFQSWSLPATVSAFALRQDGGFIAATDRGFARLDLERDGPVLTFGSSPDIPQGGRMNDGACDRQGRFWSGTLSPTPAAPEASGALYSIGRNRDLRARGGRFRVQNGLAWSPDGRRMYVSDSHVSNPHVLSFDFDPDTGERANATLFADYGKLGGRPDGAAIDVDGCYWIAASDSGRVLRLTPAGKIDAEIIVATRNPTNICFGGSDLRTAYITSLRPDGGTGGDLYAVATPFQGLAEPHYRP</sequence>
<evidence type="ECO:0000256" key="3">
    <source>
        <dbReference type="PIRSR" id="PIRSR605511-2"/>
    </source>
</evidence>
<comment type="similarity">
    <text evidence="1">Belongs to the SMP-30/CGR1 family.</text>
</comment>
<accession>A0A6I7HMN7</accession>
<comment type="cofactor">
    <cofactor evidence="3">
        <name>Zn(2+)</name>
        <dbReference type="ChEBI" id="CHEBI:29105"/>
    </cofactor>
    <text evidence="3">Binds 1 divalent metal cation per subunit.</text>
</comment>
<dbReference type="GO" id="GO:0019853">
    <property type="term" value="P:L-ascorbic acid biosynthetic process"/>
    <property type="evidence" value="ECO:0007669"/>
    <property type="project" value="TreeGrafter"/>
</dbReference>
<dbReference type="PANTHER" id="PTHR10907:SF47">
    <property type="entry name" value="REGUCALCIN"/>
    <property type="match status" value="1"/>
</dbReference>
<feature type="binding site" evidence="3">
    <location>
        <position position="206"/>
    </location>
    <ligand>
        <name>a divalent metal cation</name>
        <dbReference type="ChEBI" id="CHEBI:60240"/>
    </ligand>
</feature>
<evidence type="ECO:0000256" key="2">
    <source>
        <dbReference type="PIRSR" id="PIRSR605511-1"/>
    </source>
</evidence>
<dbReference type="PANTHER" id="PTHR10907">
    <property type="entry name" value="REGUCALCIN"/>
    <property type="match status" value="1"/>
</dbReference>
<keyword evidence="3" id="KW-0479">Metal-binding</keyword>
<feature type="binding site" evidence="3">
    <location>
        <position position="154"/>
    </location>
    <ligand>
        <name>a divalent metal cation</name>
        <dbReference type="ChEBI" id="CHEBI:60240"/>
    </ligand>
</feature>
<dbReference type="InterPro" id="IPR011042">
    <property type="entry name" value="6-blade_b-propeller_TolB-like"/>
</dbReference>
<dbReference type="Proteomes" id="UP000252582">
    <property type="component" value="Unassembled WGS sequence"/>
</dbReference>
<keyword evidence="6" id="KW-1185">Reference proteome</keyword>
<dbReference type="AlphaFoldDB" id="A0A6I7HMN7"/>
<reference evidence="5 6" key="1">
    <citation type="submission" date="2018-07" db="EMBL/GenBank/DDBJ databases">
        <title>Genomic Encyclopedia of Type Strains, Phase IV (KMG-IV): sequencing the most valuable type-strain genomes for metagenomic binning, comparative biology and taxonomic classification.</title>
        <authorList>
            <person name="Goeker M."/>
        </authorList>
    </citation>
    <scope>NUCLEOTIDE SEQUENCE [LARGE SCALE GENOMIC DNA]</scope>
    <source>
        <strain evidence="5 6">DSM 25528</strain>
    </source>
</reference>
<name>A0A6I7HMN7_9HYPH</name>
<feature type="domain" description="SMP-30/Gluconolactonase/LRE-like region" evidence="4">
    <location>
        <begin position="18"/>
        <end position="264"/>
    </location>
</feature>
<dbReference type="SUPFAM" id="SSF63829">
    <property type="entry name" value="Calcium-dependent phosphotriesterase"/>
    <property type="match status" value="1"/>
</dbReference>
<evidence type="ECO:0000259" key="4">
    <source>
        <dbReference type="Pfam" id="PF08450"/>
    </source>
</evidence>
<organism evidence="5 6">
    <name type="scientific">Ciceribacter lividus</name>
    <dbReference type="NCBI Taxonomy" id="1197950"/>
    <lineage>
        <taxon>Bacteria</taxon>
        <taxon>Pseudomonadati</taxon>
        <taxon>Pseudomonadota</taxon>
        <taxon>Alphaproteobacteria</taxon>
        <taxon>Hyphomicrobiales</taxon>
        <taxon>Rhizobiaceae</taxon>
        <taxon>Ciceribacter</taxon>
    </lineage>
</organism>
<dbReference type="PRINTS" id="PR01790">
    <property type="entry name" value="SMP30FAMILY"/>
</dbReference>
<keyword evidence="3" id="KW-0862">Zinc</keyword>
<evidence type="ECO:0000313" key="6">
    <source>
        <dbReference type="Proteomes" id="UP000252582"/>
    </source>
</evidence>
<dbReference type="Gene3D" id="2.120.10.30">
    <property type="entry name" value="TolB, C-terminal domain"/>
    <property type="match status" value="1"/>
</dbReference>
<protein>
    <submittedName>
        <fullName evidence="5">Gluconolactonase</fullName>
    </submittedName>
</protein>
<feature type="active site" description="Proton donor/acceptor" evidence="2">
    <location>
        <position position="206"/>
    </location>
</feature>
<comment type="caution">
    <text evidence="5">The sequence shown here is derived from an EMBL/GenBank/DDBJ whole genome shotgun (WGS) entry which is preliminary data.</text>
</comment>
<dbReference type="InterPro" id="IPR005511">
    <property type="entry name" value="SMP-30"/>
</dbReference>
<gene>
    <name evidence="5" type="ORF">DFR48_106229</name>
</gene>
<dbReference type="InterPro" id="IPR013658">
    <property type="entry name" value="SGL"/>
</dbReference>